<dbReference type="SUPFAM" id="SSF53335">
    <property type="entry name" value="S-adenosyl-L-methionine-dependent methyltransferases"/>
    <property type="match status" value="1"/>
</dbReference>
<sequence>MGRNVYAAAVAAKLDVAGFVDDFTSDQDYEGRPVVRTDDLPADAMVLAVSGGRPLTVRKLLDERGIRNIDYFALHRWGGLDLPEAVFNEGFQQEFDENRDRIDWLFDRLADEESREILRKLMGFRYSYDLHCLDGFAERQTEQYFEPFFKLSVGKPVFVDVGGFDGYTSEEFIRLAPDYHAVYIFEPEASNRERCKERLSRFSNIHLLPYGAGNEETTLRFSSDGSASSIRDDGEIEIQIRRIDDLVKEAPTFIKMDIEGAELMALEGARGLIAEHRPALAIAVYHRPSDIWTIPAKVLEINEDYEIFLRHYTESIYETVMYFVPPAYKAG</sequence>
<reference evidence="2 3" key="1">
    <citation type="submission" date="2020-08" db="EMBL/GenBank/DDBJ databases">
        <title>Genomic Encyclopedia of Type Strains, Phase IV (KMG-IV): sequencing the most valuable type-strain genomes for metagenomic binning, comparative biology and taxonomic classification.</title>
        <authorList>
            <person name="Goeker M."/>
        </authorList>
    </citation>
    <scope>NUCLEOTIDE SEQUENCE [LARGE SCALE GENOMIC DNA]</scope>
    <source>
        <strain evidence="2 3">DSM 26189</strain>
    </source>
</reference>
<dbReference type="InterPro" id="IPR029063">
    <property type="entry name" value="SAM-dependent_MTases_sf"/>
</dbReference>
<dbReference type="PANTHER" id="PTHR34203">
    <property type="entry name" value="METHYLTRANSFERASE, FKBM FAMILY PROTEIN"/>
    <property type="match status" value="1"/>
</dbReference>
<gene>
    <name evidence="2" type="ORF">GGR43_001960</name>
</gene>
<dbReference type="PANTHER" id="PTHR34203:SF15">
    <property type="entry name" value="SLL1173 PROTEIN"/>
    <property type="match status" value="1"/>
</dbReference>
<evidence type="ECO:0000259" key="1">
    <source>
        <dbReference type="Pfam" id="PF05050"/>
    </source>
</evidence>
<dbReference type="Gene3D" id="3.40.50.150">
    <property type="entry name" value="Vaccinia Virus protein VP39"/>
    <property type="match status" value="1"/>
</dbReference>
<comment type="caution">
    <text evidence="2">The sequence shown here is derived from an EMBL/GenBank/DDBJ whole genome shotgun (WGS) entry which is preliminary data.</text>
</comment>
<name>A0A7W6BPA0_9SPHN</name>
<accession>A0A7W6BPA0</accession>
<organism evidence="2 3">
    <name type="scientific">Sphingobium jiangsuense</name>
    <dbReference type="NCBI Taxonomy" id="870476"/>
    <lineage>
        <taxon>Bacteria</taxon>
        <taxon>Pseudomonadati</taxon>
        <taxon>Pseudomonadota</taxon>
        <taxon>Alphaproteobacteria</taxon>
        <taxon>Sphingomonadales</taxon>
        <taxon>Sphingomonadaceae</taxon>
        <taxon>Sphingobium</taxon>
    </lineage>
</organism>
<dbReference type="InterPro" id="IPR052514">
    <property type="entry name" value="SAM-dependent_MTase"/>
</dbReference>
<dbReference type="Pfam" id="PF05050">
    <property type="entry name" value="Methyltransf_21"/>
    <property type="match status" value="1"/>
</dbReference>
<proteinExistence type="predicted"/>
<dbReference type="InterPro" id="IPR006342">
    <property type="entry name" value="FkbM_mtfrase"/>
</dbReference>
<evidence type="ECO:0000313" key="2">
    <source>
        <dbReference type="EMBL" id="MBB3926243.1"/>
    </source>
</evidence>
<feature type="domain" description="Methyltransferase FkbM" evidence="1">
    <location>
        <begin position="160"/>
        <end position="300"/>
    </location>
</feature>
<dbReference type="RefSeq" id="WP_188071793.1">
    <property type="nucleotide sequence ID" value="NZ_BSPS01000019.1"/>
</dbReference>
<evidence type="ECO:0000313" key="3">
    <source>
        <dbReference type="Proteomes" id="UP000571950"/>
    </source>
</evidence>
<dbReference type="NCBIfam" id="TIGR01444">
    <property type="entry name" value="fkbM_fam"/>
    <property type="match status" value="1"/>
</dbReference>
<dbReference type="GO" id="GO:0008168">
    <property type="term" value="F:methyltransferase activity"/>
    <property type="evidence" value="ECO:0007669"/>
    <property type="project" value="UniProtKB-KW"/>
</dbReference>
<keyword evidence="3" id="KW-1185">Reference proteome</keyword>
<keyword evidence="2" id="KW-0489">Methyltransferase</keyword>
<dbReference type="GO" id="GO:0032259">
    <property type="term" value="P:methylation"/>
    <property type="evidence" value="ECO:0007669"/>
    <property type="project" value="UniProtKB-KW"/>
</dbReference>
<protein>
    <submittedName>
        <fullName evidence="2">FkbM family methyltransferase</fullName>
    </submittedName>
</protein>
<keyword evidence="2" id="KW-0808">Transferase</keyword>
<dbReference type="EMBL" id="JACIDT010000006">
    <property type="protein sequence ID" value="MBB3926243.1"/>
    <property type="molecule type" value="Genomic_DNA"/>
</dbReference>
<dbReference type="AlphaFoldDB" id="A0A7W6BPA0"/>
<dbReference type="Proteomes" id="UP000571950">
    <property type="component" value="Unassembled WGS sequence"/>
</dbReference>